<keyword evidence="1" id="KW-0812">Transmembrane</keyword>
<organism evidence="2">
    <name type="scientific">Streptomyces anulatus</name>
    <name type="common">Streptomyces chrysomallus</name>
    <dbReference type="NCBI Taxonomy" id="1892"/>
    <lineage>
        <taxon>Bacteria</taxon>
        <taxon>Bacillati</taxon>
        <taxon>Actinomycetota</taxon>
        <taxon>Actinomycetes</taxon>
        <taxon>Kitasatosporales</taxon>
        <taxon>Streptomycetaceae</taxon>
        <taxon>Streptomyces</taxon>
    </lineage>
</organism>
<dbReference type="EMBL" id="JAAGMK010000539">
    <property type="protein sequence ID" value="NEB86197.1"/>
    <property type="molecule type" value="Genomic_DNA"/>
</dbReference>
<accession>A0A6G3ST44</accession>
<evidence type="ECO:0000256" key="1">
    <source>
        <dbReference type="SAM" id="Phobius"/>
    </source>
</evidence>
<dbReference type="PROSITE" id="PS51318">
    <property type="entry name" value="TAT"/>
    <property type="match status" value="1"/>
</dbReference>
<keyword evidence="1" id="KW-1133">Transmembrane helix</keyword>
<evidence type="ECO:0000313" key="2">
    <source>
        <dbReference type="EMBL" id="NEB86197.1"/>
    </source>
</evidence>
<protein>
    <submittedName>
        <fullName evidence="2">Twin-arginine translocation signal domain-containing protein</fullName>
    </submittedName>
</protein>
<reference evidence="2" key="1">
    <citation type="submission" date="2020-01" db="EMBL/GenBank/DDBJ databases">
        <title>Insect and environment-associated Actinomycetes.</title>
        <authorList>
            <person name="Currrie C."/>
            <person name="Chevrette M."/>
            <person name="Carlson C."/>
            <person name="Stubbendieck R."/>
            <person name="Wendt-Pienkowski E."/>
        </authorList>
    </citation>
    <scope>NUCLEOTIDE SEQUENCE</scope>
    <source>
        <strain evidence="2">SID505</strain>
    </source>
</reference>
<name>A0A6G3ST44_STRAQ</name>
<proteinExistence type="predicted"/>
<keyword evidence="1" id="KW-0472">Membrane</keyword>
<comment type="caution">
    <text evidence="2">The sequence shown here is derived from an EMBL/GenBank/DDBJ whole genome shotgun (WGS) entry which is preliminary data.</text>
</comment>
<feature type="non-terminal residue" evidence="2">
    <location>
        <position position="37"/>
    </location>
</feature>
<dbReference type="InterPro" id="IPR006311">
    <property type="entry name" value="TAT_signal"/>
</dbReference>
<dbReference type="NCBIfam" id="TIGR01409">
    <property type="entry name" value="TAT_signal_seq"/>
    <property type="match status" value="1"/>
</dbReference>
<dbReference type="AlphaFoldDB" id="A0A6G3ST44"/>
<gene>
    <name evidence="2" type="ORF">G3I43_18745</name>
</gene>
<dbReference type="InterPro" id="IPR019546">
    <property type="entry name" value="TAT_signal_bac_arc"/>
</dbReference>
<sequence>MRTPPKLSDLVARRGFLVGAGVAGAGVALGTGLALPG</sequence>
<feature type="transmembrane region" description="Helical" evidence="1">
    <location>
        <begin position="16"/>
        <end position="35"/>
    </location>
</feature>